<evidence type="ECO:0000313" key="2">
    <source>
        <dbReference type="EMBL" id="EER15124.1"/>
    </source>
</evidence>
<sequence>MSAVAVAPASLGFHAPGLITGTIIFAVLGVVFTFVAPILFAKETPKITKGESKHQTLHPSRMVNDYLHVDVLGIRLHAPDGTPDEPHP</sequence>
<feature type="transmembrane region" description="Helical" evidence="1">
    <location>
        <begin position="18"/>
        <end position="40"/>
    </location>
</feature>
<evidence type="ECO:0000256" key="1">
    <source>
        <dbReference type="SAM" id="Phobius"/>
    </source>
</evidence>
<proteinExistence type="predicted"/>
<organism evidence="3">
    <name type="scientific">Perkinsus marinus (strain ATCC 50983 / TXsc)</name>
    <dbReference type="NCBI Taxonomy" id="423536"/>
    <lineage>
        <taxon>Eukaryota</taxon>
        <taxon>Sar</taxon>
        <taxon>Alveolata</taxon>
        <taxon>Perkinsozoa</taxon>
        <taxon>Perkinsea</taxon>
        <taxon>Perkinsida</taxon>
        <taxon>Perkinsidae</taxon>
        <taxon>Perkinsus</taxon>
    </lineage>
</organism>
<keyword evidence="1" id="KW-0812">Transmembrane</keyword>
<gene>
    <name evidence="2" type="ORF">Pmar_PMAR023450</name>
</gene>
<dbReference type="EMBL" id="GG673688">
    <property type="protein sequence ID" value="EER15124.1"/>
    <property type="molecule type" value="Genomic_DNA"/>
</dbReference>
<dbReference type="RefSeq" id="XP_002783328.1">
    <property type="nucleotide sequence ID" value="XM_002783282.1"/>
</dbReference>
<keyword evidence="1" id="KW-0472">Membrane</keyword>
<keyword evidence="1" id="KW-1133">Transmembrane helix</keyword>
<dbReference type="OrthoDB" id="418734at2759"/>
<protein>
    <submittedName>
        <fullName evidence="2">Uncharacterized protein</fullName>
    </submittedName>
</protein>
<dbReference type="Proteomes" id="UP000007800">
    <property type="component" value="Unassembled WGS sequence"/>
</dbReference>
<reference evidence="2 3" key="1">
    <citation type="submission" date="2008-07" db="EMBL/GenBank/DDBJ databases">
        <authorList>
            <person name="El-Sayed N."/>
            <person name="Caler E."/>
            <person name="Inman J."/>
            <person name="Amedeo P."/>
            <person name="Hass B."/>
            <person name="Wortman J."/>
        </authorList>
    </citation>
    <scope>NUCLEOTIDE SEQUENCE [LARGE SCALE GENOMIC DNA]</scope>
    <source>
        <strain evidence="3">ATCC 50983 / TXsc</strain>
    </source>
</reference>
<dbReference type="AlphaFoldDB" id="C5KKL2"/>
<accession>C5KKL2</accession>
<name>C5KKL2_PERM5</name>
<dbReference type="InParanoid" id="C5KKL2"/>
<evidence type="ECO:0000313" key="3">
    <source>
        <dbReference type="Proteomes" id="UP000007800"/>
    </source>
</evidence>
<keyword evidence="3" id="KW-1185">Reference proteome</keyword>
<dbReference type="GeneID" id="9062007"/>